<name>A0A0E9VL76_ANGAN</name>
<sequence length="14" mass="1467">MLVVIMLVGSSFGN</sequence>
<organism evidence="1">
    <name type="scientific">Anguilla anguilla</name>
    <name type="common">European freshwater eel</name>
    <name type="synonym">Muraena anguilla</name>
    <dbReference type="NCBI Taxonomy" id="7936"/>
    <lineage>
        <taxon>Eukaryota</taxon>
        <taxon>Metazoa</taxon>
        <taxon>Chordata</taxon>
        <taxon>Craniata</taxon>
        <taxon>Vertebrata</taxon>
        <taxon>Euteleostomi</taxon>
        <taxon>Actinopterygii</taxon>
        <taxon>Neopterygii</taxon>
        <taxon>Teleostei</taxon>
        <taxon>Anguilliformes</taxon>
        <taxon>Anguillidae</taxon>
        <taxon>Anguilla</taxon>
    </lineage>
</organism>
<dbReference type="EMBL" id="GBXM01029718">
    <property type="protein sequence ID" value="JAH78859.1"/>
    <property type="molecule type" value="Transcribed_RNA"/>
</dbReference>
<reference evidence="1" key="2">
    <citation type="journal article" date="2015" name="Fish Shellfish Immunol.">
        <title>Early steps in the European eel (Anguilla anguilla)-Vibrio vulnificus interaction in the gills: Role of the RtxA13 toxin.</title>
        <authorList>
            <person name="Callol A."/>
            <person name="Pajuelo D."/>
            <person name="Ebbesson L."/>
            <person name="Teles M."/>
            <person name="MacKenzie S."/>
            <person name="Amaro C."/>
        </authorList>
    </citation>
    <scope>NUCLEOTIDE SEQUENCE</scope>
</reference>
<proteinExistence type="predicted"/>
<protein>
    <submittedName>
        <fullName evidence="1">Uncharacterized protein</fullName>
    </submittedName>
</protein>
<accession>A0A0E9VL76</accession>
<reference evidence="1" key="1">
    <citation type="submission" date="2014-11" db="EMBL/GenBank/DDBJ databases">
        <authorList>
            <person name="Amaro Gonzalez C."/>
        </authorList>
    </citation>
    <scope>NUCLEOTIDE SEQUENCE</scope>
</reference>
<evidence type="ECO:0000313" key="1">
    <source>
        <dbReference type="EMBL" id="JAH78859.1"/>
    </source>
</evidence>